<evidence type="ECO:0000313" key="1">
    <source>
        <dbReference type="EMBL" id="KPM46252.1"/>
    </source>
</evidence>
<gene>
    <name evidence="1" type="ORF">AK830_g248</name>
</gene>
<keyword evidence="2" id="KW-1185">Reference proteome</keyword>
<comment type="caution">
    <text evidence="1">The sequence shown here is derived from an EMBL/GenBank/DDBJ whole genome shotgun (WGS) entry which is preliminary data.</text>
</comment>
<dbReference type="Proteomes" id="UP000050424">
    <property type="component" value="Unassembled WGS sequence"/>
</dbReference>
<evidence type="ECO:0000313" key="2">
    <source>
        <dbReference type="Proteomes" id="UP000050424"/>
    </source>
</evidence>
<dbReference type="OrthoDB" id="4424523at2759"/>
<protein>
    <submittedName>
        <fullName evidence="1">Uncharacterized protein</fullName>
    </submittedName>
</protein>
<dbReference type="EMBL" id="LKCW01000002">
    <property type="protein sequence ID" value="KPM46252.1"/>
    <property type="molecule type" value="Genomic_DNA"/>
</dbReference>
<dbReference type="AlphaFoldDB" id="A0A0N8H933"/>
<dbReference type="STRING" id="78410.A0A0N8H933"/>
<accession>A0A0N8H933</accession>
<organism evidence="1 2">
    <name type="scientific">Neonectria ditissima</name>
    <dbReference type="NCBI Taxonomy" id="78410"/>
    <lineage>
        <taxon>Eukaryota</taxon>
        <taxon>Fungi</taxon>
        <taxon>Dikarya</taxon>
        <taxon>Ascomycota</taxon>
        <taxon>Pezizomycotina</taxon>
        <taxon>Sordariomycetes</taxon>
        <taxon>Hypocreomycetidae</taxon>
        <taxon>Hypocreales</taxon>
        <taxon>Nectriaceae</taxon>
        <taxon>Neonectria</taxon>
    </lineage>
</organism>
<proteinExistence type="predicted"/>
<name>A0A0N8H933_9HYPO</name>
<reference evidence="1 2" key="1">
    <citation type="submission" date="2015-09" db="EMBL/GenBank/DDBJ databases">
        <title>Draft genome of a European isolate of the apple canker pathogen Neonectria ditissima.</title>
        <authorList>
            <person name="Gomez-Cortecero A."/>
            <person name="Harrison R.J."/>
            <person name="Armitage A.D."/>
        </authorList>
    </citation>
    <scope>NUCLEOTIDE SEQUENCE [LARGE SCALE GENOMIC DNA]</scope>
    <source>
        <strain evidence="1 2">R09/05</strain>
    </source>
</reference>
<sequence>MRPVPLPSWMAEYVSEVPEVISSIRAHPPGVPPAVESIPQINVSMMCSEPLARIIRDIQETGFQHWGFVIYRCAYASNLQWESYLEFFKARLKQDLEHLELDTLPWQYLEWTIIEDPASLDGATKQNVRDHFSNWVAEKAADGSQPDFCKIGICDMARFKYCIYVDQKCLDTVDQYETWVQAGAKGVTKAVVCAILDKDYKPTGRGKRGFQSIEGCVRENTGWMYTEVGCTAGLYDKFSSSRMGEWDYKRPPEVWPLEDPMPFES</sequence>